<name>A0A285JHZ2_9RHOB</name>
<proteinExistence type="predicted"/>
<dbReference type="OrthoDB" id="9809312at2"/>
<sequence length="98" mass="10155">MSEVISAAVAALNEKLSGEDMDFTAKFAIEDEGEIFVSSEGARPAEEGDEADVTLSADVETFQDMLSGDLNPTTAFMTGKLSVDGDMGAAMKLGSVLG</sequence>
<dbReference type="EMBL" id="PGTD01000011">
    <property type="protein sequence ID" value="PJE31007.1"/>
    <property type="molecule type" value="Genomic_DNA"/>
</dbReference>
<dbReference type="InterPro" id="IPR036527">
    <property type="entry name" value="SCP2_sterol-bd_dom_sf"/>
</dbReference>
<dbReference type="Proteomes" id="UP000231702">
    <property type="component" value="Unassembled WGS sequence"/>
</dbReference>
<dbReference type="PANTHER" id="PTHR10094:SF25">
    <property type="entry name" value="SCP2 STEROL-BINDING DOMAIN-CONTAINING PROTEIN 1"/>
    <property type="match status" value="1"/>
</dbReference>
<dbReference type="GO" id="GO:0005829">
    <property type="term" value="C:cytosol"/>
    <property type="evidence" value="ECO:0007669"/>
    <property type="project" value="TreeGrafter"/>
</dbReference>
<evidence type="ECO:0000313" key="5">
    <source>
        <dbReference type="Proteomes" id="UP000231702"/>
    </source>
</evidence>
<accession>A0A285JHZ2</accession>
<dbReference type="PANTHER" id="PTHR10094">
    <property type="entry name" value="STEROL CARRIER PROTEIN 2 SCP-2 FAMILY PROTEIN"/>
    <property type="match status" value="1"/>
</dbReference>
<dbReference type="Pfam" id="PF02036">
    <property type="entry name" value="SCP2"/>
    <property type="match status" value="1"/>
</dbReference>
<dbReference type="InterPro" id="IPR003033">
    <property type="entry name" value="SCP2_sterol-bd_dom"/>
</dbReference>
<keyword evidence="5" id="KW-1185">Reference proteome</keyword>
<dbReference type="EMBL" id="OBEA01000008">
    <property type="protein sequence ID" value="SNY58996.1"/>
    <property type="molecule type" value="Genomic_DNA"/>
</dbReference>
<evidence type="ECO:0000313" key="4">
    <source>
        <dbReference type="Proteomes" id="UP000231655"/>
    </source>
</evidence>
<evidence type="ECO:0000259" key="1">
    <source>
        <dbReference type="Pfam" id="PF02036"/>
    </source>
</evidence>
<dbReference type="RefSeq" id="WP_097147349.1">
    <property type="nucleotide sequence ID" value="NZ_OBEA01000008.1"/>
</dbReference>
<organism evidence="3 4">
    <name type="scientific">Pseudooceanicola antarcticus</name>
    <dbReference type="NCBI Taxonomy" id="1247613"/>
    <lineage>
        <taxon>Bacteria</taxon>
        <taxon>Pseudomonadati</taxon>
        <taxon>Pseudomonadota</taxon>
        <taxon>Alphaproteobacteria</taxon>
        <taxon>Rhodobacterales</taxon>
        <taxon>Paracoccaceae</taxon>
        <taxon>Pseudooceanicola</taxon>
    </lineage>
</organism>
<reference evidence="3 4" key="1">
    <citation type="submission" date="2017-09" db="EMBL/GenBank/DDBJ databases">
        <authorList>
            <person name="Ehlers B."/>
            <person name="Leendertz F.H."/>
        </authorList>
    </citation>
    <scope>NUCLEOTIDE SEQUENCE [LARGE SCALE GENOMIC DNA]</scope>
    <source>
        <strain evidence="3 4">CGMCC 1.12662</strain>
    </source>
</reference>
<dbReference type="SUPFAM" id="SSF55718">
    <property type="entry name" value="SCP-like"/>
    <property type="match status" value="1"/>
</dbReference>
<evidence type="ECO:0000313" key="3">
    <source>
        <dbReference type="EMBL" id="SNY58996.1"/>
    </source>
</evidence>
<gene>
    <name evidence="2" type="ORF">CVM39_04220</name>
    <name evidence="3" type="ORF">SAMN06297129_3667</name>
</gene>
<dbReference type="Proteomes" id="UP000231655">
    <property type="component" value="Unassembled WGS sequence"/>
</dbReference>
<reference evidence="2 5" key="2">
    <citation type="journal article" date="2018" name="Int. J. Syst. Evol. Microbiol.">
        <title>Pseudooceanicola lipolyticus sp. nov., a marine alphaproteobacterium, reclassification of Oceanicola flagellatus as Pseudooceanicola flagellatus comb. nov. and emended description of the genus Pseudooceanicola.</title>
        <authorList>
            <person name="Huang M.-M."/>
            <person name="Guo L.-L."/>
            <person name="Wu Y.-H."/>
            <person name="Lai Q.-L."/>
            <person name="Shao Z.-Z."/>
            <person name="Wang C.-S."/>
            <person name="Wu M."/>
            <person name="Xu X.-W."/>
        </authorList>
    </citation>
    <scope>NUCLEOTIDE SEQUENCE [LARGE SCALE GENOMIC DNA]</scope>
    <source>
        <strain evidence="2 5">Ar-45</strain>
    </source>
</reference>
<protein>
    <submittedName>
        <fullName evidence="3">SCP-2 sterol transfer family protein</fullName>
    </submittedName>
    <submittedName>
        <fullName evidence="2">Sterol carrier family protein</fullName>
    </submittedName>
</protein>
<evidence type="ECO:0000313" key="2">
    <source>
        <dbReference type="EMBL" id="PJE31007.1"/>
    </source>
</evidence>
<dbReference type="AlphaFoldDB" id="A0A285JHZ2"/>
<feature type="domain" description="SCP2" evidence="1">
    <location>
        <begin position="24"/>
        <end position="97"/>
    </location>
</feature>
<dbReference type="Gene3D" id="3.30.1050.10">
    <property type="entry name" value="SCP2 sterol-binding domain"/>
    <property type="match status" value="1"/>
</dbReference>